<dbReference type="InterPro" id="IPR013149">
    <property type="entry name" value="ADH-like_C"/>
</dbReference>
<dbReference type="InterPro" id="IPR013154">
    <property type="entry name" value="ADH-like_N"/>
</dbReference>
<evidence type="ECO:0000313" key="10">
    <source>
        <dbReference type="Proteomes" id="UP001595764"/>
    </source>
</evidence>
<evidence type="ECO:0000259" key="7">
    <source>
        <dbReference type="Pfam" id="PF00107"/>
    </source>
</evidence>
<evidence type="ECO:0000256" key="1">
    <source>
        <dbReference type="ARBA" id="ARBA00008072"/>
    </source>
</evidence>
<dbReference type="Gene3D" id="3.40.50.720">
    <property type="entry name" value="NAD(P)-binding Rossmann-like Domain"/>
    <property type="match status" value="1"/>
</dbReference>
<feature type="domain" description="Alcohol dehydrogenase-like N-terminal" evidence="8">
    <location>
        <begin position="25"/>
        <end position="150"/>
    </location>
</feature>
<dbReference type="PANTHER" id="PTHR43880:SF12">
    <property type="entry name" value="ALCOHOL DEHYDROGENASE CLASS-3"/>
    <property type="match status" value="1"/>
</dbReference>
<keyword evidence="3 6" id="KW-0862">Zinc</keyword>
<comment type="cofactor">
    <cofactor evidence="6">
        <name>Zn(2+)</name>
        <dbReference type="ChEBI" id="CHEBI:29105"/>
    </cofactor>
</comment>
<name>A0ABV7QVY0_9PSEU</name>
<evidence type="ECO:0000256" key="3">
    <source>
        <dbReference type="ARBA" id="ARBA00022833"/>
    </source>
</evidence>
<feature type="domain" description="Alcohol dehydrogenase-like C-terminal" evidence="7">
    <location>
        <begin position="191"/>
        <end position="310"/>
    </location>
</feature>
<dbReference type="PROSITE" id="PS00059">
    <property type="entry name" value="ADH_ZINC"/>
    <property type="match status" value="1"/>
</dbReference>
<gene>
    <name evidence="9" type="ORF">ACFORO_44505</name>
</gene>
<dbReference type="EMBL" id="JBHRWI010000076">
    <property type="protein sequence ID" value="MFC3517286.1"/>
    <property type="molecule type" value="Genomic_DNA"/>
</dbReference>
<dbReference type="SUPFAM" id="SSF51735">
    <property type="entry name" value="NAD(P)-binding Rossmann-fold domains"/>
    <property type="match status" value="1"/>
</dbReference>
<dbReference type="InterPro" id="IPR036291">
    <property type="entry name" value="NAD(P)-bd_dom_sf"/>
</dbReference>
<accession>A0ABV7QVY0</accession>
<evidence type="ECO:0000256" key="6">
    <source>
        <dbReference type="RuleBase" id="RU361277"/>
    </source>
</evidence>
<dbReference type="SUPFAM" id="SSF50129">
    <property type="entry name" value="GroES-like"/>
    <property type="match status" value="2"/>
</dbReference>
<evidence type="ECO:0000256" key="2">
    <source>
        <dbReference type="ARBA" id="ARBA00022723"/>
    </source>
</evidence>
<dbReference type="InterPro" id="IPR011032">
    <property type="entry name" value="GroES-like_sf"/>
</dbReference>
<dbReference type="Pfam" id="PF00107">
    <property type="entry name" value="ADH_zinc_N"/>
    <property type="match status" value="1"/>
</dbReference>
<dbReference type="Proteomes" id="UP001595764">
    <property type="component" value="Unassembled WGS sequence"/>
</dbReference>
<dbReference type="PANTHER" id="PTHR43880">
    <property type="entry name" value="ALCOHOL DEHYDROGENASE"/>
    <property type="match status" value="1"/>
</dbReference>
<dbReference type="Gene3D" id="3.90.180.10">
    <property type="entry name" value="Medium-chain alcohol dehydrogenases, catalytic domain"/>
    <property type="match status" value="1"/>
</dbReference>
<keyword evidence="2 6" id="KW-0479">Metal-binding</keyword>
<protein>
    <submittedName>
        <fullName evidence="9">Zn-dependent alcohol dehydrogenase</fullName>
    </submittedName>
</protein>
<evidence type="ECO:0000313" key="9">
    <source>
        <dbReference type="EMBL" id="MFC3517286.1"/>
    </source>
</evidence>
<evidence type="ECO:0000259" key="8">
    <source>
        <dbReference type="Pfam" id="PF08240"/>
    </source>
</evidence>
<keyword evidence="5" id="KW-0520">NAD</keyword>
<dbReference type="Pfam" id="PF08240">
    <property type="entry name" value="ADH_N"/>
    <property type="match status" value="1"/>
</dbReference>
<comment type="caution">
    <text evidence="9">The sequence shown here is derived from an EMBL/GenBank/DDBJ whole genome shotgun (WGS) entry which is preliminary data.</text>
</comment>
<organism evidence="9 10">
    <name type="scientific">Amycolatopsis halotolerans</name>
    <dbReference type="NCBI Taxonomy" id="330083"/>
    <lineage>
        <taxon>Bacteria</taxon>
        <taxon>Bacillati</taxon>
        <taxon>Actinomycetota</taxon>
        <taxon>Actinomycetes</taxon>
        <taxon>Pseudonocardiales</taxon>
        <taxon>Pseudonocardiaceae</taxon>
        <taxon>Amycolatopsis</taxon>
    </lineage>
</organism>
<evidence type="ECO:0000256" key="5">
    <source>
        <dbReference type="ARBA" id="ARBA00023027"/>
    </source>
</evidence>
<evidence type="ECO:0000256" key="4">
    <source>
        <dbReference type="ARBA" id="ARBA00023002"/>
    </source>
</evidence>
<dbReference type="CDD" id="cd08279">
    <property type="entry name" value="Zn_ADH_class_III"/>
    <property type="match status" value="1"/>
</dbReference>
<dbReference type="RefSeq" id="WP_377872503.1">
    <property type="nucleotide sequence ID" value="NZ_JBHMAY010000038.1"/>
</dbReference>
<sequence>MKAAVLLEVGKPLEIRDIDLAAPLAHEVVVDVKASGLCHSDLYTMKTDFGWPVPLVLGHEVAGVVSSVGQDVTDVAVGDHVVANLISSCGRCANCLRGVPTNCTDPGAIRRGPGEKPRYSMHGVPVSQIGDIGGFAEQILVHERNLVPIDRTVPFDRAALLGCGVITGVGAVKNAAGVRFGDSVAVIGCGGVGLNVVQGAAISGASHVIAIDLQRAKLELARRFGATDVVDPAEEADLPARVREIVGKAGVDYAFEVIGLPQTVQQAIDITDAGGSTYVVGKMKPGTSAALTAGDLLRGNKKLSGVFMGATVAGVDIPLYSKLYQQGRLNLDDLVSETISLDRINEGYAKLEKGEIARSVVVFD</sequence>
<reference evidence="10" key="1">
    <citation type="journal article" date="2019" name="Int. J. Syst. Evol. Microbiol.">
        <title>The Global Catalogue of Microorganisms (GCM) 10K type strain sequencing project: providing services to taxonomists for standard genome sequencing and annotation.</title>
        <authorList>
            <consortium name="The Broad Institute Genomics Platform"/>
            <consortium name="The Broad Institute Genome Sequencing Center for Infectious Disease"/>
            <person name="Wu L."/>
            <person name="Ma J."/>
        </authorList>
    </citation>
    <scope>NUCLEOTIDE SEQUENCE [LARGE SCALE GENOMIC DNA]</scope>
    <source>
        <strain evidence="10">CGMCC 4.7682</strain>
    </source>
</reference>
<proteinExistence type="inferred from homology"/>
<keyword evidence="10" id="KW-1185">Reference proteome</keyword>
<dbReference type="InterPro" id="IPR002328">
    <property type="entry name" value="ADH_Zn_CS"/>
</dbReference>
<keyword evidence="4" id="KW-0560">Oxidoreductase</keyword>
<comment type="similarity">
    <text evidence="1 6">Belongs to the zinc-containing alcohol dehydrogenase family.</text>
</comment>